<dbReference type="SUPFAM" id="SSF55190">
    <property type="entry name" value="Arginyl-tRNA synthetase (ArgRS), N-terminal 'additional' domain"/>
    <property type="match status" value="1"/>
</dbReference>
<evidence type="ECO:0000256" key="4">
    <source>
        <dbReference type="ARBA" id="ARBA00022490"/>
    </source>
</evidence>
<dbReference type="Pfam" id="PF03485">
    <property type="entry name" value="Arg_tRNA_synt_N"/>
    <property type="match status" value="1"/>
</dbReference>
<dbReference type="SUPFAM" id="SSF52374">
    <property type="entry name" value="Nucleotidylyl transferase"/>
    <property type="match status" value="1"/>
</dbReference>
<dbReference type="HAMAP" id="MF_00123">
    <property type="entry name" value="Arg_tRNA_synth"/>
    <property type="match status" value="1"/>
</dbReference>
<name>D5EPA1_CORAD</name>
<dbReference type="EMBL" id="CP001998">
    <property type="protein sequence ID" value="ADE55611.1"/>
    <property type="molecule type" value="Genomic_DNA"/>
</dbReference>
<dbReference type="AlphaFoldDB" id="D5EPA1"/>
<evidence type="ECO:0000313" key="16">
    <source>
        <dbReference type="Proteomes" id="UP000000925"/>
    </source>
</evidence>
<dbReference type="InterPro" id="IPR008909">
    <property type="entry name" value="DALR_anticod-bd"/>
</dbReference>
<dbReference type="FunFam" id="3.40.50.620:FF:000116">
    <property type="entry name" value="Arginine--tRNA ligase"/>
    <property type="match status" value="1"/>
</dbReference>
<dbReference type="GO" id="GO:0005524">
    <property type="term" value="F:ATP binding"/>
    <property type="evidence" value="ECO:0007669"/>
    <property type="project" value="UniProtKB-UniRule"/>
</dbReference>
<reference evidence="15 16" key="1">
    <citation type="journal article" date="2010" name="Stand. Genomic Sci.">
        <title>Complete genome sequence of Coraliomargarita akajimensis type strain (04OKA010-24).</title>
        <authorList>
            <person name="Mavromatis K."/>
            <person name="Abt B."/>
            <person name="Brambilla E."/>
            <person name="Lapidus A."/>
            <person name="Copeland A."/>
            <person name="Deshpande S."/>
            <person name="Nolan M."/>
            <person name="Lucas S."/>
            <person name="Tice H."/>
            <person name="Cheng J.F."/>
            <person name="Han C."/>
            <person name="Detter J.C."/>
            <person name="Woyke T."/>
            <person name="Goodwin L."/>
            <person name="Pitluck S."/>
            <person name="Held B."/>
            <person name="Brettin T."/>
            <person name="Tapia R."/>
            <person name="Ivanova N."/>
            <person name="Mikhailova N."/>
            <person name="Pati A."/>
            <person name="Liolios K."/>
            <person name="Chen A."/>
            <person name="Palaniappan K."/>
            <person name="Land M."/>
            <person name="Hauser L."/>
            <person name="Chang Y.J."/>
            <person name="Jeffries C.D."/>
            <person name="Rohde M."/>
            <person name="Goker M."/>
            <person name="Bristow J."/>
            <person name="Eisen J.A."/>
            <person name="Markowitz V."/>
            <person name="Hugenholtz P."/>
            <person name="Klenk H.P."/>
            <person name="Kyrpides N.C."/>
        </authorList>
    </citation>
    <scope>NUCLEOTIDE SEQUENCE [LARGE SCALE GENOMIC DNA]</scope>
    <source>
        <strain evidence="16">DSM 45221 / IAM 15411 / JCM 23193 / KCTC 12865</strain>
    </source>
</reference>
<proteinExistence type="inferred from homology"/>
<dbReference type="Gene3D" id="3.30.1360.70">
    <property type="entry name" value="Arginyl tRNA synthetase N-terminal domain"/>
    <property type="match status" value="1"/>
</dbReference>
<gene>
    <name evidence="11" type="primary">argS</name>
    <name evidence="15" type="ordered locus">Caka_2595</name>
</gene>
<dbReference type="GO" id="GO:0005737">
    <property type="term" value="C:cytoplasm"/>
    <property type="evidence" value="ECO:0007669"/>
    <property type="project" value="UniProtKB-SubCell"/>
</dbReference>
<evidence type="ECO:0000256" key="1">
    <source>
        <dbReference type="ARBA" id="ARBA00004496"/>
    </source>
</evidence>
<dbReference type="NCBIfam" id="TIGR00456">
    <property type="entry name" value="argS"/>
    <property type="match status" value="1"/>
</dbReference>
<dbReference type="KEGG" id="caa:Caka_2595"/>
<keyword evidence="7 11" id="KW-0067">ATP-binding</keyword>
<dbReference type="GO" id="GO:0004814">
    <property type="term" value="F:arginine-tRNA ligase activity"/>
    <property type="evidence" value="ECO:0007669"/>
    <property type="project" value="UniProtKB-UniRule"/>
</dbReference>
<dbReference type="PANTHER" id="PTHR11956">
    <property type="entry name" value="ARGINYL-TRNA SYNTHETASE"/>
    <property type="match status" value="1"/>
</dbReference>
<evidence type="ECO:0000259" key="14">
    <source>
        <dbReference type="SMART" id="SM01016"/>
    </source>
</evidence>
<comment type="subunit">
    <text evidence="3 11">Monomer.</text>
</comment>
<dbReference type="HOGENOM" id="CLU_006406_6_1_0"/>
<dbReference type="SMART" id="SM00836">
    <property type="entry name" value="DALR_1"/>
    <property type="match status" value="1"/>
</dbReference>
<dbReference type="InterPro" id="IPR001278">
    <property type="entry name" value="Arg-tRNA-ligase"/>
</dbReference>
<organism evidence="15 16">
    <name type="scientific">Coraliomargarita akajimensis (strain DSM 45221 / IAM 15411 / JCM 23193 / KCTC 12865 / 04OKA010-24)</name>
    <dbReference type="NCBI Taxonomy" id="583355"/>
    <lineage>
        <taxon>Bacteria</taxon>
        <taxon>Pseudomonadati</taxon>
        <taxon>Verrucomicrobiota</taxon>
        <taxon>Opitutia</taxon>
        <taxon>Puniceicoccales</taxon>
        <taxon>Coraliomargaritaceae</taxon>
        <taxon>Coraliomargarita</taxon>
    </lineage>
</organism>
<keyword evidence="5 11" id="KW-0436">Ligase</keyword>
<sequence>MQIWFNPSQAIETALQQIAADTEGFGPDFVPGVRPADPKFGDFQANGVLGFAKRNKANPRDLGQQLIDAAKTSGQFDPELVELSLAGPGFINFKFTPQFLWQWLQTYSTTSDYQSGARELKQGRKVVIDYPSANTAKQAHIGHLRPMVIGEAIARMLDFCGADTTRDNHVGDWGTNFGTLIMKIKRDGVDLAQLGDNPLAALDQLYKDGSALETEQPELRDVSRNELVLLQDGDATNTQLWQQIVDISMAAFDKLFAQMGVHVDIALGESFYRDKVERIYTELSDIGLAEESDGALVVWHDEVKKFARDNERPYPFNIRKKDGASNYASTDLATILYRVEEFNADEVVYLTDARQQDHFQQLFLTTEKWFKAKQYPLPTMNHVWWGTILGEDKKPFKTKSGESIKLQELLDEARERAFAVVTEKNGELPEDERREIANAVGIGALKYSDLSSNRTQDYVFNWDRMLSFEGNTAPYLLYAVARINSIFRKAEMNPDAAISGASPLETDAELALARKLMGLVNALELTLNDLRPHFLCTYLYELAGAYSSFYNANKVMVDEQDIRARRLLLCARTRTVLITGLKLLGITPLERM</sequence>
<dbReference type="InterPro" id="IPR014729">
    <property type="entry name" value="Rossmann-like_a/b/a_fold"/>
</dbReference>
<dbReference type="EC" id="6.1.1.19" evidence="11"/>
<evidence type="ECO:0000256" key="11">
    <source>
        <dbReference type="HAMAP-Rule" id="MF_00123"/>
    </source>
</evidence>
<dbReference type="SUPFAM" id="SSF47323">
    <property type="entry name" value="Anticodon-binding domain of a subclass of class I aminoacyl-tRNA synthetases"/>
    <property type="match status" value="1"/>
</dbReference>
<dbReference type="Gene3D" id="3.40.50.620">
    <property type="entry name" value="HUPs"/>
    <property type="match status" value="1"/>
</dbReference>
<dbReference type="RefSeq" id="WP_013044333.1">
    <property type="nucleotide sequence ID" value="NC_014008.1"/>
</dbReference>
<dbReference type="FunFam" id="1.10.730.10:FF:000006">
    <property type="entry name" value="Arginyl-tRNA synthetase 2, mitochondrial"/>
    <property type="match status" value="1"/>
</dbReference>
<dbReference type="Gene3D" id="1.10.730.10">
    <property type="entry name" value="Isoleucyl-tRNA Synthetase, Domain 1"/>
    <property type="match status" value="1"/>
</dbReference>
<comment type="similarity">
    <text evidence="2 11 12">Belongs to the class-I aminoacyl-tRNA synthetase family.</text>
</comment>
<dbReference type="CDD" id="cd07956">
    <property type="entry name" value="Anticodon_Ia_Arg"/>
    <property type="match status" value="1"/>
</dbReference>
<accession>D5EPA1</accession>
<dbReference type="SMART" id="SM01016">
    <property type="entry name" value="Arg_tRNA_synt_N"/>
    <property type="match status" value="1"/>
</dbReference>
<dbReference type="Proteomes" id="UP000000925">
    <property type="component" value="Chromosome"/>
</dbReference>
<keyword evidence="16" id="KW-1185">Reference proteome</keyword>
<dbReference type="GO" id="GO:0006420">
    <property type="term" value="P:arginyl-tRNA aminoacylation"/>
    <property type="evidence" value="ECO:0007669"/>
    <property type="project" value="UniProtKB-UniRule"/>
</dbReference>
<dbReference type="STRING" id="583355.Caka_2595"/>
<evidence type="ECO:0000256" key="9">
    <source>
        <dbReference type="ARBA" id="ARBA00023146"/>
    </source>
</evidence>
<comment type="catalytic activity">
    <reaction evidence="10 11">
        <text>tRNA(Arg) + L-arginine + ATP = L-arginyl-tRNA(Arg) + AMP + diphosphate</text>
        <dbReference type="Rhea" id="RHEA:20301"/>
        <dbReference type="Rhea" id="RHEA-COMP:9658"/>
        <dbReference type="Rhea" id="RHEA-COMP:9673"/>
        <dbReference type="ChEBI" id="CHEBI:30616"/>
        <dbReference type="ChEBI" id="CHEBI:32682"/>
        <dbReference type="ChEBI" id="CHEBI:33019"/>
        <dbReference type="ChEBI" id="CHEBI:78442"/>
        <dbReference type="ChEBI" id="CHEBI:78513"/>
        <dbReference type="ChEBI" id="CHEBI:456215"/>
        <dbReference type="EC" id="6.1.1.19"/>
    </reaction>
</comment>
<evidence type="ECO:0000256" key="3">
    <source>
        <dbReference type="ARBA" id="ARBA00011245"/>
    </source>
</evidence>
<evidence type="ECO:0000313" key="15">
    <source>
        <dbReference type="EMBL" id="ADE55611.1"/>
    </source>
</evidence>
<dbReference type="eggNOG" id="COG0018">
    <property type="taxonomic scope" value="Bacteria"/>
</dbReference>
<keyword evidence="4 11" id="KW-0963">Cytoplasm</keyword>
<feature type="domain" description="DALR anticodon binding" evidence="13">
    <location>
        <begin position="476"/>
        <end position="592"/>
    </location>
</feature>
<dbReference type="InterPro" id="IPR009080">
    <property type="entry name" value="tRNAsynth_Ia_anticodon-bd"/>
</dbReference>
<dbReference type="OrthoDB" id="9805987at2"/>
<dbReference type="Pfam" id="PF05746">
    <property type="entry name" value="DALR_1"/>
    <property type="match status" value="1"/>
</dbReference>
<comment type="caution">
    <text evidence="11">Lacks conserved residue(s) required for the propagation of feature annotation.</text>
</comment>
<protein>
    <recommendedName>
        <fullName evidence="11">Arginine--tRNA ligase</fullName>
        <ecNumber evidence="11">6.1.1.19</ecNumber>
    </recommendedName>
    <alternativeName>
        <fullName evidence="11">Arginyl-tRNA synthetase</fullName>
        <shortName evidence="11">ArgRS</shortName>
    </alternativeName>
</protein>
<evidence type="ECO:0000256" key="7">
    <source>
        <dbReference type="ARBA" id="ARBA00022840"/>
    </source>
</evidence>
<evidence type="ECO:0000259" key="13">
    <source>
        <dbReference type="SMART" id="SM00836"/>
    </source>
</evidence>
<dbReference type="InterPro" id="IPR005148">
    <property type="entry name" value="Arg-tRNA-synth_N"/>
</dbReference>
<evidence type="ECO:0000256" key="10">
    <source>
        <dbReference type="ARBA" id="ARBA00049339"/>
    </source>
</evidence>
<dbReference type="InterPro" id="IPR035684">
    <property type="entry name" value="ArgRS_core"/>
</dbReference>
<evidence type="ECO:0000256" key="12">
    <source>
        <dbReference type="RuleBase" id="RU363038"/>
    </source>
</evidence>
<dbReference type="Pfam" id="PF00750">
    <property type="entry name" value="tRNA-synt_1d"/>
    <property type="match status" value="1"/>
</dbReference>
<evidence type="ECO:0000256" key="5">
    <source>
        <dbReference type="ARBA" id="ARBA00022598"/>
    </source>
</evidence>
<keyword evidence="9 11" id="KW-0030">Aminoacyl-tRNA synthetase</keyword>
<dbReference type="PANTHER" id="PTHR11956:SF5">
    <property type="entry name" value="ARGININE--TRNA LIGASE, CYTOPLASMIC"/>
    <property type="match status" value="1"/>
</dbReference>
<keyword evidence="8 11" id="KW-0648">Protein biosynthesis</keyword>
<evidence type="ECO:0000256" key="2">
    <source>
        <dbReference type="ARBA" id="ARBA00005594"/>
    </source>
</evidence>
<dbReference type="PRINTS" id="PR01038">
    <property type="entry name" value="TRNASYNTHARG"/>
</dbReference>
<keyword evidence="6 11" id="KW-0547">Nucleotide-binding</keyword>
<evidence type="ECO:0000256" key="8">
    <source>
        <dbReference type="ARBA" id="ARBA00022917"/>
    </source>
</evidence>
<dbReference type="InterPro" id="IPR036695">
    <property type="entry name" value="Arg-tRNA-synth_N_sf"/>
</dbReference>
<comment type="subcellular location">
    <subcellularLocation>
        <location evidence="1 11">Cytoplasm</location>
    </subcellularLocation>
</comment>
<feature type="domain" description="Arginyl tRNA synthetase N-terminal" evidence="14">
    <location>
        <begin position="9"/>
        <end position="95"/>
    </location>
</feature>
<evidence type="ECO:0000256" key="6">
    <source>
        <dbReference type="ARBA" id="ARBA00022741"/>
    </source>
</evidence>